<accession>A0A934WM82</accession>
<dbReference type="GO" id="GO:0016491">
    <property type="term" value="F:oxidoreductase activity"/>
    <property type="evidence" value="ECO:0007669"/>
    <property type="project" value="UniProtKB-KW"/>
</dbReference>
<dbReference type="RefSeq" id="WP_201173182.1">
    <property type="nucleotide sequence ID" value="NZ_JAEPWM010000006.1"/>
</dbReference>
<reference evidence="3" key="1">
    <citation type="journal article" date="2012" name="J. Microbiol. Biotechnol.">
        <title>Ramlibacter ginsenosidimutans sp. nov., with ginsenoside-converting activity.</title>
        <authorList>
            <person name="Wang L."/>
            <person name="An D.S."/>
            <person name="Kim S.G."/>
            <person name="Jin F.X."/>
            <person name="Kim S.C."/>
            <person name="Lee S.T."/>
            <person name="Im W.T."/>
        </authorList>
    </citation>
    <scope>NUCLEOTIDE SEQUENCE</scope>
    <source>
        <strain evidence="3">KACC 17527</strain>
    </source>
</reference>
<dbReference type="Proteomes" id="UP000630528">
    <property type="component" value="Unassembled WGS sequence"/>
</dbReference>
<dbReference type="SUPFAM" id="SSF54427">
    <property type="entry name" value="NTF2-like"/>
    <property type="match status" value="1"/>
</dbReference>
<dbReference type="Gene3D" id="3.10.450.50">
    <property type="match status" value="1"/>
</dbReference>
<dbReference type="InterPro" id="IPR032710">
    <property type="entry name" value="NTF2-like_dom_sf"/>
</dbReference>
<dbReference type="PANTHER" id="PTHR41534:SF1">
    <property type="entry name" value="BLR3401 PROTEIN"/>
    <property type="match status" value="1"/>
</dbReference>
<organism evidence="3 4">
    <name type="scientific">Ramlibacter ginsenosidimutans</name>
    <dbReference type="NCBI Taxonomy" id="502333"/>
    <lineage>
        <taxon>Bacteria</taxon>
        <taxon>Pseudomonadati</taxon>
        <taxon>Pseudomonadota</taxon>
        <taxon>Betaproteobacteria</taxon>
        <taxon>Burkholderiales</taxon>
        <taxon>Comamonadaceae</taxon>
        <taxon>Ramlibacter</taxon>
    </lineage>
</organism>
<dbReference type="AlphaFoldDB" id="A0A934WM82"/>
<comment type="similarity">
    <text evidence="1">Belongs to the bacterial ring-hydroxylating dioxygenase beta subunit family.</text>
</comment>
<gene>
    <name evidence="3" type="ORF">JJB11_15655</name>
</gene>
<name>A0A934WM82_9BURK</name>
<dbReference type="EMBL" id="JAEPWM010000006">
    <property type="protein sequence ID" value="MBK6007534.1"/>
    <property type="molecule type" value="Genomic_DNA"/>
</dbReference>
<sequence>MNAARPTEGAGPTRQDLIDFVVREARLLDAKQYEEWNRLFTDDGMYWVPLVPDQEDGVNHTSHLYEDKLLRELRIERLKSPRAFSQQPPSRSHHLLQTPTVETFDPPSNRYLVRTEFHYTESQGDELQFYVGHFLHHLTVRDGVLRMTLKRVNLLNPDAALPAVQLFI</sequence>
<evidence type="ECO:0000313" key="3">
    <source>
        <dbReference type="EMBL" id="MBK6007534.1"/>
    </source>
</evidence>
<dbReference type="Pfam" id="PF00866">
    <property type="entry name" value="Ring_hydroxyl_B"/>
    <property type="match status" value="1"/>
</dbReference>
<keyword evidence="4" id="KW-1185">Reference proteome</keyword>
<dbReference type="InterPro" id="IPR000391">
    <property type="entry name" value="Rng_hydr_dOase-bsu"/>
</dbReference>
<keyword evidence="2" id="KW-0560">Oxidoreductase</keyword>
<evidence type="ECO:0000256" key="2">
    <source>
        <dbReference type="ARBA" id="ARBA00023002"/>
    </source>
</evidence>
<reference evidence="3" key="2">
    <citation type="submission" date="2021-01" db="EMBL/GenBank/DDBJ databases">
        <authorList>
            <person name="Kang M."/>
        </authorList>
    </citation>
    <scope>NUCLEOTIDE SEQUENCE</scope>
    <source>
        <strain evidence="3">KACC 17527</strain>
    </source>
</reference>
<evidence type="ECO:0000256" key="1">
    <source>
        <dbReference type="ARBA" id="ARBA00009570"/>
    </source>
</evidence>
<evidence type="ECO:0000313" key="4">
    <source>
        <dbReference type="Proteomes" id="UP000630528"/>
    </source>
</evidence>
<protein>
    <submittedName>
        <fullName evidence="3">Nuclear transport factor 2 family protein</fullName>
    </submittedName>
</protein>
<proteinExistence type="inferred from homology"/>
<dbReference type="PANTHER" id="PTHR41534">
    <property type="entry name" value="BLR3401 PROTEIN"/>
    <property type="match status" value="1"/>
</dbReference>
<comment type="caution">
    <text evidence="3">The sequence shown here is derived from an EMBL/GenBank/DDBJ whole genome shotgun (WGS) entry which is preliminary data.</text>
</comment>
<dbReference type="GO" id="GO:0019380">
    <property type="term" value="P:3-phenylpropionate catabolic process"/>
    <property type="evidence" value="ECO:0007669"/>
    <property type="project" value="TreeGrafter"/>
</dbReference>